<protein>
    <recommendedName>
        <fullName evidence="5">Glycosyl transferases group 1</fullName>
    </recommendedName>
</protein>
<name>A0A285IXJ7_9RHOB</name>
<evidence type="ECO:0000313" key="3">
    <source>
        <dbReference type="Proteomes" id="UP000231655"/>
    </source>
</evidence>
<proteinExistence type="predicted"/>
<evidence type="ECO:0000313" key="4">
    <source>
        <dbReference type="Proteomes" id="UP000231702"/>
    </source>
</evidence>
<dbReference type="Proteomes" id="UP000231702">
    <property type="component" value="Unassembled WGS sequence"/>
</dbReference>
<organism evidence="2 3">
    <name type="scientific">Pseudooceanicola antarcticus</name>
    <dbReference type="NCBI Taxonomy" id="1247613"/>
    <lineage>
        <taxon>Bacteria</taxon>
        <taxon>Pseudomonadati</taxon>
        <taxon>Pseudomonadota</taxon>
        <taxon>Alphaproteobacteria</taxon>
        <taxon>Rhodobacterales</taxon>
        <taxon>Paracoccaceae</taxon>
        <taxon>Pseudooceanicola</taxon>
    </lineage>
</organism>
<evidence type="ECO:0008006" key="5">
    <source>
        <dbReference type="Google" id="ProtNLM"/>
    </source>
</evidence>
<accession>A0A285IXJ7</accession>
<dbReference type="EMBL" id="OBEA01000004">
    <property type="protein sequence ID" value="SNY52678.1"/>
    <property type="molecule type" value="Genomic_DNA"/>
</dbReference>
<dbReference type="Proteomes" id="UP000231655">
    <property type="component" value="Unassembled WGS sequence"/>
</dbReference>
<dbReference type="OrthoDB" id="6493506at2"/>
<evidence type="ECO:0000313" key="2">
    <source>
        <dbReference type="EMBL" id="SNY52678.1"/>
    </source>
</evidence>
<evidence type="ECO:0000313" key="1">
    <source>
        <dbReference type="EMBL" id="PJE25831.1"/>
    </source>
</evidence>
<dbReference type="EMBL" id="PGTD01000023">
    <property type="protein sequence ID" value="PJE25831.1"/>
    <property type="molecule type" value="Genomic_DNA"/>
</dbReference>
<dbReference type="AlphaFoldDB" id="A0A285IXJ7"/>
<reference evidence="1 4" key="2">
    <citation type="journal article" date="2018" name="Int. J. Syst. Evol. Microbiol.">
        <title>Pseudooceanicola lipolyticus sp. nov., a marine alphaproteobacterium, reclassification of Oceanicola flagellatus as Pseudooceanicola flagellatus comb. nov. and emended description of the genus Pseudooceanicola.</title>
        <authorList>
            <person name="Huang M.-M."/>
            <person name="Guo L.-L."/>
            <person name="Wu Y.-H."/>
            <person name="Lai Q.-L."/>
            <person name="Shao Z.-Z."/>
            <person name="Wang C.-S."/>
            <person name="Wu M."/>
            <person name="Xu X.-W."/>
        </authorList>
    </citation>
    <scope>NUCLEOTIDE SEQUENCE [LARGE SCALE GENOMIC DNA]</scope>
    <source>
        <strain evidence="1 4">Ar-45</strain>
    </source>
</reference>
<keyword evidence="4" id="KW-1185">Reference proteome</keyword>
<gene>
    <name evidence="1" type="ORF">CVM39_19200</name>
    <name evidence="2" type="ORF">SAMN06297129_2375</name>
</gene>
<dbReference type="RefSeq" id="WP_097146113.1">
    <property type="nucleotide sequence ID" value="NZ_OBEA01000004.1"/>
</dbReference>
<sequence length="355" mass="40080">MTGESSGHVVLVSRQQGVEALFQEQAADELRQQGFRVSCCGDGDPDLLRGELVLIMGAVGSMRRTSRLLERNPSSDRKVAVWIFEPLPPPDVPMRTLHLASRLSPVHTGRHWTKPFLHFLSRPFDRVLYRPYRHEVSVQLFRFLVDNFAMLERGLRKGWLDRIFTSTEQKRLYLQGLGIEAEFAPVGQQPAFGRDLELQRDIDVVFIGSLKSASRRAELGNLREQLERLGLTVVVPEKPIWGEERTKLVNRAKVLVHLHKMHWDTPWMRWCLAAANGAAVASVPLSVPVPMRPGIDYLSAPINELAGEILSLVRDEPRRRAMVENCQSTIADQMTCAISVSRMTPHLRSLISTGS</sequence>
<reference evidence="2 3" key="1">
    <citation type="submission" date="2017-09" db="EMBL/GenBank/DDBJ databases">
        <authorList>
            <person name="Ehlers B."/>
            <person name="Leendertz F.H."/>
        </authorList>
    </citation>
    <scope>NUCLEOTIDE SEQUENCE [LARGE SCALE GENOMIC DNA]</scope>
    <source>
        <strain evidence="2 3">CGMCC 1.12662</strain>
    </source>
</reference>